<comment type="caution">
    <text evidence="2">The sequence shown here is derived from an EMBL/GenBank/DDBJ whole genome shotgun (WGS) entry which is preliminary data.</text>
</comment>
<organism evidence="2 3">
    <name type="scientific">Caerostris darwini</name>
    <dbReference type="NCBI Taxonomy" id="1538125"/>
    <lineage>
        <taxon>Eukaryota</taxon>
        <taxon>Metazoa</taxon>
        <taxon>Ecdysozoa</taxon>
        <taxon>Arthropoda</taxon>
        <taxon>Chelicerata</taxon>
        <taxon>Arachnida</taxon>
        <taxon>Araneae</taxon>
        <taxon>Araneomorphae</taxon>
        <taxon>Entelegynae</taxon>
        <taxon>Araneoidea</taxon>
        <taxon>Araneidae</taxon>
        <taxon>Caerostris</taxon>
    </lineage>
</organism>
<keyword evidence="3" id="KW-1185">Reference proteome</keyword>
<name>A0AAV4W7W2_9ARAC</name>
<proteinExistence type="predicted"/>
<protein>
    <submittedName>
        <fullName evidence="2">Uncharacterized protein</fullName>
    </submittedName>
</protein>
<evidence type="ECO:0000313" key="2">
    <source>
        <dbReference type="EMBL" id="GIY78752.1"/>
    </source>
</evidence>
<accession>A0AAV4W7W2</accession>
<feature type="region of interest" description="Disordered" evidence="1">
    <location>
        <begin position="82"/>
        <end position="101"/>
    </location>
</feature>
<dbReference type="Proteomes" id="UP001054837">
    <property type="component" value="Unassembled WGS sequence"/>
</dbReference>
<dbReference type="AlphaFoldDB" id="A0AAV4W7W2"/>
<feature type="compositionally biased region" description="Basic residues" evidence="1">
    <location>
        <begin position="83"/>
        <end position="92"/>
    </location>
</feature>
<dbReference type="EMBL" id="BPLQ01014270">
    <property type="protein sequence ID" value="GIY78752.1"/>
    <property type="molecule type" value="Genomic_DNA"/>
</dbReference>
<reference evidence="2 3" key="1">
    <citation type="submission" date="2021-06" db="EMBL/GenBank/DDBJ databases">
        <title>Caerostris darwini draft genome.</title>
        <authorList>
            <person name="Kono N."/>
            <person name="Arakawa K."/>
        </authorList>
    </citation>
    <scope>NUCLEOTIDE SEQUENCE [LARGE SCALE GENOMIC DNA]</scope>
</reference>
<gene>
    <name evidence="2" type="ORF">CDAR_116991</name>
</gene>
<sequence>MIQHCFDVCRQEDTEQRGSSMRREVRSDPAWKVAVACRRGDGMIARFLLANDRNMQTSADASNYHKSVHWEHRITITQPASIRRQKGKHRKPLAPLEKCFS</sequence>
<evidence type="ECO:0000256" key="1">
    <source>
        <dbReference type="SAM" id="MobiDB-lite"/>
    </source>
</evidence>
<evidence type="ECO:0000313" key="3">
    <source>
        <dbReference type="Proteomes" id="UP001054837"/>
    </source>
</evidence>